<keyword evidence="2" id="KW-0217">Developmental protein</keyword>
<accession>A0A7R9MCZ9</accession>
<name>A0A7R9MCZ9_9ACAR</name>
<dbReference type="PROSITE" id="PS50822">
    <property type="entry name" value="PIWI"/>
    <property type="match status" value="1"/>
</dbReference>
<dbReference type="InterPro" id="IPR003100">
    <property type="entry name" value="PAZ_dom"/>
</dbReference>
<comment type="similarity">
    <text evidence="7">Belongs to the OXA1/ALB3/YidC family.</text>
</comment>
<evidence type="ECO:0000313" key="11">
    <source>
        <dbReference type="EMBL" id="CAD7657901.1"/>
    </source>
</evidence>
<evidence type="ECO:0000313" key="12">
    <source>
        <dbReference type="Proteomes" id="UP000728032"/>
    </source>
</evidence>
<dbReference type="EMBL" id="OC928718">
    <property type="protein sequence ID" value="CAD7657901.1"/>
    <property type="molecule type" value="Genomic_DNA"/>
</dbReference>
<dbReference type="InterPro" id="IPR012337">
    <property type="entry name" value="RNaseH-like_sf"/>
</dbReference>
<dbReference type="Pfam" id="PF02096">
    <property type="entry name" value="60KD_IMP"/>
    <property type="match status" value="1"/>
</dbReference>
<dbReference type="Pfam" id="PF02170">
    <property type="entry name" value="PAZ"/>
    <property type="match status" value="1"/>
</dbReference>
<keyword evidence="8" id="KW-1133">Transmembrane helix</keyword>
<protein>
    <submittedName>
        <fullName evidence="11">Uncharacterized protein</fullName>
    </submittedName>
</protein>
<dbReference type="Pfam" id="PF02171">
    <property type="entry name" value="Piwi"/>
    <property type="match status" value="1"/>
</dbReference>
<dbReference type="FunFam" id="2.170.260.10:FF:000003">
    <property type="entry name" value="Piwi-like RNA-mediated gene silencing 2"/>
    <property type="match status" value="1"/>
</dbReference>
<dbReference type="GO" id="GO:0003723">
    <property type="term" value="F:RNA binding"/>
    <property type="evidence" value="ECO:0007669"/>
    <property type="project" value="UniProtKB-KW"/>
</dbReference>
<organism evidence="11">
    <name type="scientific">Oppiella nova</name>
    <dbReference type="NCBI Taxonomy" id="334625"/>
    <lineage>
        <taxon>Eukaryota</taxon>
        <taxon>Metazoa</taxon>
        <taxon>Ecdysozoa</taxon>
        <taxon>Arthropoda</taxon>
        <taxon>Chelicerata</taxon>
        <taxon>Arachnida</taxon>
        <taxon>Acari</taxon>
        <taxon>Acariformes</taxon>
        <taxon>Sarcoptiformes</taxon>
        <taxon>Oribatida</taxon>
        <taxon>Brachypylina</taxon>
        <taxon>Oppioidea</taxon>
        <taxon>Oppiidae</taxon>
        <taxon>Oppiella</taxon>
    </lineage>
</organism>
<evidence type="ECO:0000256" key="1">
    <source>
        <dbReference type="ARBA" id="ARBA00004496"/>
    </source>
</evidence>
<comment type="subcellular location">
    <subcellularLocation>
        <location evidence="1">Cytoplasm</location>
    </subcellularLocation>
    <subcellularLocation>
        <location evidence="7">Membrane</location>
        <topology evidence="7">Multi-pass membrane protein</topology>
    </subcellularLocation>
</comment>
<reference evidence="11" key="1">
    <citation type="submission" date="2020-11" db="EMBL/GenBank/DDBJ databases">
        <authorList>
            <person name="Tran Van P."/>
        </authorList>
    </citation>
    <scope>NUCLEOTIDE SEQUENCE</scope>
</reference>
<dbReference type="SUPFAM" id="SSF53098">
    <property type="entry name" value="Ribonuclease H-like"/>
    <property type="match status" value="1"/>
</dbReference>
<dbReference type="PANTHER" id="PTHR22891">
    <property type="entry name" value="EUKARYOTIC TRANSLATION INITIATION FACTOR 2C"/>
    <property type="match status" value="1"/>
</dbReference>
<evidence type="ECO:0000259" key="9">
    <source>
        <dbReference type="PROSITE" id="PS50821"/>
    </source>
</evidence>
<feature type="non-terminal residue" evidence="11">
    <location>
        <position position="1"/>
    </location>
</feature>
<dbReference type="Gene3D" id="3.30.420.10">
    <property type="entry name" value="Ribonuclease H-like superfamily/Ribonuclease H"/>
    <property type="match status" value="1"/>
</dbReference>
<comment type="similarity">
    <text evidence="6">Belongs to the argonaute family. Piwi subfamily.</text>
</comment>
<dbReference type="GO" id="GO:0005737">
    <property type="term" value="C:cytoplasm"/>
    <property type="evidence" value="ECO:0007669"/>
    <property type="project" value="UniProtKB-SubCell"/>
</dbReference>
<keyword evidence="5" id="KW-0943">RNA-mediated gene silencing</keyword>
<feature type="domain" description="Piwi" evidence="10">
    <location>
        <begin position="642"/>
        <end position="766"/>
    </location>
</feature>
<dbReference type="Gene3D" id="3.40.50.2300">
    <property type="match status" value="1"/>
</dbReference>
<dbReference type="CDD" id="cd02845">
    <property type="entry name" value="PAZ_piwi_like"/>
    <property type="match status" value="1"/>
</dbReference>
<evidence type="ECO:0000256" key="7">
    <source>
        <dbReference type="RuleBase" id="RU003945"/>
    </source>
</evidence>
<dbReference type="Gene3D" id="2.170.260.10">
    <property type="entry name" value="paz domain"/>
    <property type="match status" value="1"/>
</dbReference>
<evidence type="ECO:0000259" key="10">
    <source>
        <dbReference type="PROSITE" id="PS50822"/>
    </source>
</evidence>
<keyword evidence="4" id="KW-0694">RNA-binding</keyword>
<keyword evidence="12" id="KW-1185">Reference proteome</keyword>
<evidence type="ECO:0000256" key="8">
    <source>
        <dbReference type="SAM" id="Phobius"/>
    </source>
</evidence>
<dbReference type="InterPro" id="IPR028055">
    <property type="entry name" value="YidC/Oxa/ALB_C"/>
</dbReference>
<evidence type="ECO:0000256" key="6">
    <source>
        <dbReference type="ARBA" id="ARBA00038291"/>
    </source>
</evidence>
<dbReference type="CDD" id="cd20069">
    <property type="entry name" value="5TM_Oxa1-like"/>
    <property type="match status" value="1"/>
</dbReference>
<dbReference type="OrthoDB" id="445936at2759"/>
<dbReference type="SMART" id="SM00949">
    <property type="entry name" value="PAZ"/>
    <property type="match status" value="1"/>
</dbReference>
<dbReference type="AlphaFoldDB" id="A0A7R9MCZ9"/>
<feature type="transmembrane region" description="Helical" evidence="8">
    <location>
        <begin position="181"/>
        <end position="214"/>
    </location>
</feature>
<gene>
    <name evidence="11" type="ORF">ONB1V03_LOCUS14526</name>
</gene>
<proteinExistence type="inferred from homology"/>
<dbReference type="InterPro" id="IPR036085">
    <property type="entry name" value="PAZ_dom_sf"/>
</dbReference>
<evidence type="ECO:0000256" key="3">
    <source>
        <dbReference type="ARBA" id="ARBA00022490"/>
    </source>
</evidence>
<keyword evidence="8" id="KW-0472">Membrane</keyword>
<evidence type="ECO:0000256" key="2">
    <source>
        <dbReference type="ARBA" id="ARBA00022473"/>
    </source>
</evidence>
<evidence type="ECO:0000256" key="4">
    <source>
        <dbReference type="ARBA" id="ARBA00022884"/>
    </source>
</evidence>
<dbReference type="Proteomes" id="UP000728032">
    <property type="component" value="Unassembled WGS sequence"/>
</dbReference>
<dbReference type="GO" id="GO:0034587">
    <property type="term" value="P:piRNA processing"/>
    <property type="evidence" value="ECO:0007669"/>
    <property type="project" value="UniProtKB-ARBA"/>
</dbReference>
<dbReference type="InterPro" id="IPR036397">
    <property type="entry name" value="RNaseH_sf"/>
</dbReference>
<dbReference type="SUPFAM" id="SSF101690">
    <property type="entry name" value="PAZ domain"/>
    <property type="match status" value="1"/>
</dbReference>
<feature type="transmembrane region" description="Helical" evidence="8">
    <location>
        <begin position="127"/>
        <end position="143"/>
    </location>
</feature>
<dbReference type="PROSITE" id="PS50821">
    <property type="entry name" value="PAZ"/>
    <property type="match status" value="1"/>
</dbReference>
<keyword evidence="7 8" id="KW-0812">Transmembrane</keyword>
<keyword evidence="3" id="KW-0963">Cytoplasm</keyword>
<evidence type="ECO:0000256" key="5">
    <source>
        <dbReference type="ARBA" id="ARBA00023158"/>
    </source>
</evidence>
<sequence>MQIQWTAMISQKIANSLVVNSAKDQLILWHEWTGMSWSAEIAVVTIAIRALITFPLTVGQHKILAKYDALRPELIQFGQRLKKEVDSAQYLYNWSPIKAKLMYNLRMKQETKRLIIRDNCHPMKGSIVVWVQIPVWVILSHAIRNMSFMYPIADHNSQLIHSQLSTEGILWFSNLTLSDPYLVLPFLTAVVNLTIVQVIVSQLMDKLFASLFVSPKRRQLRKMETKTKMHAILTNAARGLSVALIPIGLVMPAFTGMNIYLNRHLDNMVIDTTTPVDGSPIRVELTFVKVPPYHELMPFYNTIIRKINRELKLVQIQRHYFDPTAKIDIPQHKLEVWPGWAQAVSELDDGLLLVCDASHRLLRTSTARDVLQDLFRLPDGKQRFKENAQKRLVGSIVLTRYNNKPYRVDDIDFNSNPLSTFDWNGTPVTYVEYFKKSWQLDIKDHKQPLLVNRPKPRRGETESQMICLIPELCFMTGLTDDIRSDTRIMRDIASHTRIKPTVRQAKLQVFIDNVLNTPAARRHLTDWGLDLSPKPYETYGRTMTADRIVLGGGKEVPVSAKADWSRDATNCALFHPINVNKWMIIFTQKDSAKVDEFIKCLKAVTRMMGFTFADPDKHVARDETPTGYVNAIKGSNASQCQIIVCMTPGSSQREDRYNAIKRLCYCELGIASQVVRSYTLTEAKMRSVCQKIAIQMSCKIGGQPWALPIPFKSCMIVGIDVYHDPTQRGKSVVGMVASVNQAVSQWYSRVYFQNTHEEIVNTLESG</sequence>
<dbReference type="GO" id="GO:0016020">
    <property type="term" value="C:membrane"/>
    <property type="evidence" value="ECO:0007669"/>
    <property type="project" value="UniProtKB-SubCell"/>
</dbReference>
<feature type="transmembrane region" description="Helical" evidence="8">
    <location>
        <begin position="235"/>
        <end position="261"/>
    </location>
</feature>
<dbReference type="InterPro" id="IPR003165">
    <property type="entry name" value="Piwi"/>
</dbReference>
<feature type="domain" description="PAZ" evidence="9">
    <location>
        <begin position="369"/>
        <end position="477"/>
    </location>
</feature>
<dbReference type="EMBL" id="CAJPVJ010013893">
    <property type="protein sequence ID" value="CAG2175087.1"/>
    <property type="molecule type" value="Genomic_DNA"/>
</dbReference>